<comment type="caution">
    <text evidence="4">The sequence shown here is derived from an EMBL/GenBank/DDBJ whole genome shotgun (WGS) entry which is preliminary data.</text>
</comment>
<dbReference type="SUPFAM" id="SSF55811">
    <property type="entry name" value="Nudix"/>
    <property type="match status" value="1"/>
</dbReference>
<dbReference type="PRINTS" id="PR00502">
    <property type="entry name" value="NUDIXFAMILY"/>
</dbReference>
<organism evidence="4 5">
    <name type="scientific">Candidatus Iainarchaeum sp</name>
    <dbReference type="NCBI Taxonomy" id="3101447"/>
    <lineage>
        <taxon>Archaea</taxon>
        <taxon>Candidatus Iainarchaeota</taxon>
        <taxon>Candidatus Iainarchaeia</taxon>
        <taxon>Candidatus Iainarchaeales</taxon>
        <taxon>Candidatus Iainarchaeaceae</taxon>
        <taxon>Candidatus Iainarchaeum</taxon>
    </lineage>
</organism>
<sequence length="136" mass="15775">MKKKLKIYDAELSGGLVFYKNELVLLLKKEHNHWEIPGGKVEAKENARKTLLREIAEEIGVKAKVEKFLGSIDFKIKGKRFLSHVFICRINKKPKLNEPEKFYAVGMFPLEKAKRLKLAPNVKEALRVLSEDKWNI</sequence>
<dbReference type="GO" id="GO:0016787">
    <property type="term" value="F:hydrolase activity"/>
    <property type="evidence" value="ECO:0007669"/>
    <property type="project" value="UniProtKB-KW"/>
</dbReference>
<evidence type="ECO:0000259" key="3">
    <source>
        <dbReference type="PROSITE" id="PS51462"/>
    </source>
</evidence>
<dbReference type="EMBL" id="QMWP01000057">
    <property type="protein sequence ID" value="RLG70507.1"/>
    <property type="molecule type" value="Genomic_DNA"/>
</dbReference>
<dbReference type="AlphaFoldDB" id="A0A497JHH0"/>
<proteinExistence type="predicted"/>
<accession>A0A497JHH0</accession>
<reference evidence="4 5" key="1">
    <citation type="submission" date="2018-06" db="EMBL/GenBank/DDBJ databases">
        <title>Extensive metabolic versatility and redundancy in microbially diverse, dynamic hydrothermal sediments.</title>
        <authorList>
            <person name="Dombrowski N."/>
            <person name="Teske A."/>
            <person name="Baker B.J."/>
        </authorList>
    </citation>
    <scope>NUCLEOTIDE SEQUENCE [LARGE SCALE GENOMIC DNA]</scope>
    <source>
        <strain evidence="4">B51_G17</strain>
    </source>
</reference>
<dbReference type="Gene3D" id="3.90.79.10">
    <property type="entry name" value="Nucleoside Triphosphate Pyrophosphohydrolase"/>
    <property type="match status" value="1"/>
</dbReference>
<dbReference type="InterPro" id="IPR020084">
    <property type="entry name" value="NUDIX_hydrolase_CS"/>
</dbReference>
<evidence type="ECO:0000313" key="5">
    <source>
        <dbReference type="Proteomes" id="UP000278031"/>
    </source>
</evidence>
<dbReference type="PROSITE" id="PS51462">
    <property type="entry name" value="NUDIX"/>
    <property type="match status" value="1"/>
</dbReference>
<comment type="cofactor">
    <cofactor evidence="1">
        <name>Mg(2+)</name>
        <dbReference type="ChEBI" id="CHEBI:18420"/>
    </cofactor>
</comment>
<dbReference type="PANTHER" id="PTHR43046">
    <property type="entry name" value="GDP-MANNOSE MANNOSYL HYDROLASE"/>
    <property type="match status" value="1"/>
</dbReference>
<dbReference type="InterPro" id="IPR000086">
    <property type="entry name" value="NUDIX_hydrolase_dom"/>
</dbReference>
<dbReference type="InterPro" id="IPR015797">
    <property type="entry name" value="NUDIX_hydrolase-like_dom_sf"/>
</dbReference>
<feature type="domain" description="Nudix hydrolase" evidence="3">
    <location>
        <begin position="8"/>
        <end position="130"/>
    </location>
</feature>
<evidence type="ECO:0000256" key="2">
    <source>
        <dbReference type="ARBA" id="ARBA00022801"/>
    </source>
</evidence>
<dbReference type="PANTHER" id="PTHR43046:SF14">
    <property type="entry name" value="MUTT_NUDIX FAMILY PROTEIN"/>
    <property type="match status" value="1"/>
</dbReference>
<evidence type="ECO:0000313" key="4">
    <source>
        <dbReference type="EMBL" id="RLG70507.1"/>
    </source>
</evidence>
<dbReference type="InterPro" id="IPR020476">
    <property type="entry name" value="Nudix_hydrolase"/>
</dbReference>
<dbReference type="Pfam" id="PF00293">
    <property type="entry name" value="NUDIX"/>
    <property type="match status" value="1"/>
</dbReference>
<protein>
    <recommendedName>
        <fullName evidence="3">Nudix hydrolase domain-containing protein</fullName>
    </recommendedName>
</protein>
<dbReference type="Proteomes" id="UP000278031">
    <property type="component" value="Unassembled WGS sequence"/>
</dbReference>
<dbReference type="CDD" id="cd02883">
    <property type="entry name" value="NUDIX_Hydrolase"/>
    <property type="match status" value="1"/>
</dbReference>
<dbReference type="PROSITE" id="PS00893">
    <property type="entry name" value="NUDIX_BOX"/>
    <property type="match status" value="1"/>
</dbReference>
<evidence type="ECO:0000256" key="1">
    <source>
        <dbReference type="ARBA" id="ARBA00001946"/>
    </source>
</evidence>
<name>A0A497JHH0_9ARCH</name>
<keyword evidence="2" id="KW-0378">Hydrolase</keyword>
<gene>
    <name evidence="4" type="ORF">DRO04_01820</name>
</gene>